<name>A0A0K6IV13_9GAMM</name>
<evidence type="ECO:0000313" key="2">
    <source>
        <dbReference type="Proteomes" id="UP000182769"/>
    </source>
</evidence>
<dbReference type="OrthoDB" id="6100525at2"/>
<dbReference type="RefSeq" id="WP_055464824.1">
    <property type="nucleotide sequence ID" value="NZ_CYHG01000026.1"/>
</dbReference>
<accession>A0A0K6IV13</accession>
<proteinExistence type="predicted"/>
<reference evidence="2" key="1">
    <citation type="submission" date="2015-08" db="EMBL/GenBank/DDBJ databases">
        <authorList>
            <person name="Varghese N."/>
        </authorList>
    </citation>
    <scope>NUCLEOTIDE SEQUENCE [LARGE SCALE GENOMIC DNA]</scope>
    <source>
        <strain evidence="2">JCM 18476</strain>
    </source>
</reference>
<evidence type="ECO:0000313" key="1">
    <source>
        <dbReference type="EMBL" id="CUB06933.1"/>
    </source>
</evidence>
<organism evidence="1 2">
    <name type="scientific">Marinomonas fungiae</name>
    <dbReference type="NCBI Taxonomy" id="1137284"/>
    <lineage>
        <taxon>Bacteria</taxon>
        <taxon>Pseudomonadati</taxon>
        <taxon>Pseudomonadota</taxon>
        <taxon>Gammaproteobacteria</taxon>
        <taxon>Oceanospirillales</taxon>
        <taxon>Oceanospirillaceae</taxon>
        <taxon>Marinomonas</taxon>
    </lineage>
</organism>
<sequence length="296" mass="33332">MADALIIWDARETNEDLKSFIEEFASELRRFSLTSRIVSLSYTTDSDDDQIKPSMRALMDLVHTESPHHLITFGSKPNSLAALISPTLRCKLHTNRLPEWLEGGMVPSTIARIASYIHKEDVWGSGKEMSDYFYPHARSVASTHILCIEEDMCAAVVAERAEKNAIAYHCLALGDFLPPSKALLNESGLLVVSADLVTKCNIIEVANGYSIPVLLISPDNRNFGIRDGENGWVVNSVQQLHFVNYLKNWQGMSQNAREMISRYCRHIQSDQSGLRCYCASFGYPERLELKDFKLRG</sequence>
<protein>
    <submittedName>
        <fullName evidence="1">Uncharacterized protein</fullName>
    </submittedName>
</protein>
<dbReference type="EMBL" id="CYHG01000026">
    <property type="protein sequence ID" value="CUB06933.1"/>
    <property type="molecule type" value="Genomic_DNA"/>
</dbReference>
<gene>
    <name evidence="1" type="ORF">Ga0061065_1266</name>
</gene>
<keyword evidence="2" id="KW-1185">Reference proteome</keyword>
<dbReference type="AlphaFoldDB" id="A0A0K6IV13"/>
<dbReference type="Proteomes" id="UP000182769">
    <property type="component" value="Unassembled WGS sequence"/>
</dbReference>